<evidence type="ECO:0000313" key="2">
    <source>
        <dbReference type="RefSeq" id="XP_009774273.1"/>
    </source>
</evidence>
<reference evidence="2" key="2">
    <citation type="submission" date="2025-08" db="UniProtKB">
        <authorList>
            <consortium name="RefSeq"/>
        </authorList>
    </citation>
    <scope>IDENTIFICATION</scope>
    <source>
        <tissue evidence="2">Leaf</tissue>
    </source>
</reference>
<dbReference type="AlphaFoldDB" id="A0A1U7W6N1"/>
<name>A0A1U7W6N1_NICSY</name>
<keyword evidence="1" id="KW-1185">Reference proteome</keyword>
<dbReference type="STRING" id="4096.A0A1U7W6N1"/>
<sequence length="283" mass="33460">MNLDTTETGGRTIEKLQKSQAIGCIKETKLAVTTAKTTALGRMYAELGSKGGDKKLYRLLNEEGDRSIMLGELEHSESRRNFGYCRRNKVEEVMGAMRKMSRGRVTGPDEIPMEKMPEEWRWSTLIPLYKNKDDIQNCNNYRGIKLLSHTMKIWERVVEVRVSRSVSIFENQFGFMPRRSTMEAIHLRMKVAEMRMLRWMRAHIRRDKIMNEIIRDKVRVAPVEDKMRELRLRWFRHVQMRSTNAPVRRCERLAMAGLRRGRSRPKKYRGELIRQDISLLMRI</sequence>
<dbReference type="RefSeq" id="XP_009774273.1">
    <property type="nucleotide sequence ID" value="XM_009775971.1"/>
</dbReference>
<evidence type="ECO:0000313" key="1">
    <source>
        <dbReference type="Proteomes" id="UP000189701"/>
    </source>
</evidence>
<dbReference type="Proteomes" id="UP000189701">
    <property type="component" value="Unplaced"/>
</dbReference>
<reference evidence="1" key="1">
    <citation type="journal article" date="2013" name="Genome Biol.">
        <title>Reference genomes and transcriptomes of Nicotiana sylvestris and Nicotiana tomentosiformis.</title>
        <authorList>
            <person name="Sierro N."/>
            <person name="Battey J.N."/>
            <person name="Ouadi S."/>
            <person name="Bovet L."/>
            <person name="Goepfert S."/>
            <person name="Bakaher N."/>
            <person name="Peitsch M.C."/>
            <person name="Ivanov N.V."/>
        </authorList>
    </citation>
    <scope>NUCLEOTIDE SEQUENCE [LARGE SCALE GENOMIC DNA]</scope>
</reference>
<protein>
    <submittedName>
        <fullName evidence="2">Uncharacterized protein LOC104224347</fullName>
    </submittedName>
</protein>
<dbReference type="PANTHER" id="PTHR46238">
    <property type="entry name" value="REVERSE TRANSCRIPTASE DOMAIN-CONTAINING PROTEIN"/>
    <property type="match status" value="1"/>
</dbReference>
<proteinExistence type="predicted"/>
<accession>A0A1U7W6N1</accession>
<organism evidence="1 2">
    <name type="scientific">Nicotiana sylvestris</name>
    <name type="common">Wood tobacco</name>
    <name type="synonym">South American tobacco</name>
    <dbReference type="NCBI Taxonomy" id="4096"/>
    <lineage>
        <taxon>Eukaryota</taxon>
        <taxon>Viridiplantae</taxon>
        <taxon>Streptophyta</taxon>
        <taxon>Embryophyta</taxon>
        <taxon>Tracheophyta</taxon>
        <taxon>Spermatophyta</taxon>
        <taxon>Magnoliopsida</taxon>
        <taxon>eudicotyledons</taxon>
        <taxon>Gunneridae</taxon>
        <taxon>Pentapetalae</taxon>
        <taxon>asterids</taxon>
        <taxon>lamiids</taxon>
        <taxon>Solanales</taxon>
        <taxon>Solanaceae</taxon>
        <taxon>Nicotianoideae</taxon>
        <taxon>Nicotianeae</taxon>
        <taxon>Nicotiana</taxon>
    </lineage>
</organism>
<gene>
    <name evidence="2" type="primary">LOC104224347</name>
</gene>
<dbReference type="PANTHER" id="PTHR46238:SF8">
    <property type="entry name" value="ENDONUCLEASE_EXONUCLEASE_PHOSPHATASE DOMAIN-CONTAINING PROTEIN"/>
    <property type="match status" value="1"/>
</dbReference>